<evidence type="ECO:0008006" key="4">
    <source>
        <dbReference type="Google" id="ProtNLM"/>
    </source>
</evidence>
<keyword evidence="3" id="KW-1185">Reference proteome</keyword>
<evidence type="ECO:0000313" key="3">
    <source>
        <dbReference type="Proteomes" id="UP000245670"/>
    </source>
</evidence>
<feature type="transmembrane region" description="Helical" evidence="1">
    <location>
        <begin position="7"/>
        <end position="26"/>
    </location>
</feature>
<evidence type="ECO:0000313" key="2">
    <source>
        <dbReference type="EMBL" id="PWG05560.1"/>
    </source>
</evidence>
<keyword evidence="1" id="KW-1133">Transmembrane helix</keyword>
<dbReference type="EMBL" id="QFFG01000002">
    <property type="protein sequence ID" value="PWG05560.1"/>
    <property type="molecule type" value="Genomic_DNA"/>
</dbReference>
<evidence type="ECO:0000256" key="1">
    <source>
        <dbReference type="SAM" id="Phobius"/>
    </source>
</evidence>
<accession>A0A2U2JB49</accession>
<gene>
    <name evidence="2" type="ORF">DIS07_03710</name>
</gene>
<dbReference type="AlphaFoldDB" id="A0A2U2JB49"/>
<protein>
    <recommendedName>
        <fullName evidence="4">tRNA_anti-like</fullName>
    </recommendedName>
</protein>
<keyword evidence="1" id="KW-0472">Membrane</keyword>
<reference evidence="2 3" key="1">
    <citation type="submission" date="2018-05" db="EMBL/GenBank/DDBJ databases">
        <title>Polaribacter aquimarinus sp. nov., isolated from sediment in a sediment of sea.</title>
        <authorList>
            <person name="Lu D."/>
        </authorList>
    </citation>
    <scope>NUCLEOTIDE SEQUENCE [LARGE SCALE GENOMIC DNA]</scope>
    <source>
        <strain evidence="2 3">ZY113</strain>
    </source>
</reference>
<proteinExistence type="predicted"/>
<keyword evidence="1" id="KW-0812">Transmembrane</keyword>
<name>A0A2U2JB49_9FLAO</name>
<sequence>MSKKNKIILFVIITGLLIGFFVYNYAMKAPAKIETKEVVFDGFASDFMKKVQENAKNWQNKVVVLKGNITSKDDKGITLENQIYCQFREDVKFSTLKTNKNIILKGRVIGYDDLLEELKLDQCLLTP</sequence>
<dbReference type="Proteomes" id="UP000245670">
    <property type="component" value="Unassembled WGS sequence"/>
</dbReference>
<organism evidence="2 3">
    <name type="scientific">Polaribacter aquimarinus</name>
    <dbReference type="NCBI Taxonomy" id="2100726"/>
    <lineage>
        <taxon>Bacteria</taxon>
        <taxon>Pseudomonadati</taxon>
        <taxon>Bacteroidota</taxon>
        <taxon>Flavobacteriia</taxon>
        <taxon>Flavobacteriales</taxon>
        <taxon>Flavobacteriaceae</taxon>
    </lineage>
</organism>
<comment type="caution">
    <text evidence="2">The sequence shown here is derived from an EMBL/GenBank/DDBJ whole genome shotgun (WGS) entry which is preliminary data.</text>
</comment>